<evidence type="ECO:0000313" key="3">
    <source>
        <dbReference type="Proteomes" id="UP001551584"/>
    </source>
</evidence>
<proteinExistence type="predicted"/>
<dbReference type="RefSeq" id="WP_359275020.1">
    <property type="nucleotide sequence ID" value="NZ_JBEZNA010000056.1"/>
</dbReference>
<dbReference type="PANTHER" id="PTHR47485">
    <property type="entry name" value="THYLAKOID LUMENAL 17.4 KDA PROTEIN, CHLOROPLASTIC"/>
    <property type="match status" value="1"/>
</dbReference>
<sequence length="120" mass="12739">MNLDDAILRNATLEGADLVKASLHGVDASGAGCRGTRFMGSSLLGADFRGADLSDAVFDENSFQVKVDEETKLEGAAGSVFGPVTFVREGVSRELSGSELQQWIRDHGGEIRVLGIQANR</sequence>
<dbReference type="SUPFAM" id="SSF141571">
    <property type="entry name" value="Pentapeptide repeat-like"/>
    <property type="match status" value="1"/>
</dbReference>
<evidence type="ECO:0000313" key="2">
    <source>
        <dbReference type="EMBL" id="MEU9579795.1"/>
    </source>
</evidence>
<reference evidence="2 3" key="1">
    <citation type="submission" date="2024-06" db="EMBL/GenBank/DDBJ databases">
        <title>The Natural Products Discovery Center: Release of the First 8490 Sequenced Strains for Exploring Actinobacteria Biosynthetic Diversity.</title>
        <authorList>
            <person name="Kalkreuter E."/>
            <person name="Kautsar S.A."/>
            <person name="Yang D."/>
            <person name="Bader C.D."/>
            <person name="Teijaro C.N."/>
            <person name="Fluegel L."/>
            <person name="Davis C.M."/>
            <person name="Simpson J.R."/>
            <person name="Lauterbach L."/>
            <person name="Steele A.D."/>
            <person name="Gui C."/>
            <person name="Meng S."/>
            <person name="Li G."/>
            <person name="Viehrig K."/>
            <person name="Ye F."/>
            <person name="Su P."/>
            <person name="Kiefer A.F."/>
            <person name="Nichols A."/>
            <person name="Cepeda A.J."/>
            <person name="Yan W."/>
            <person name="Fan B."/>
            <person name="Jiang Y."/>
            <person name="Adhikari A."/>
            <person name="Zheng C.-J."/>
            <person name="Schuster L."/>
            <person name="Cowan T.M."/>
            <person name="Smanski M.J."/>
            <person name="Chevrette M.G."/>
            <person name="De Carvalho L.P.S."/>
            <person name="Shen B."/>
        </authorList>
    </citation>
    <scope>NUCLEOTIDE SEQUENCE [LARGE SCALE GENOMIC DNA]</scope>
    <source>
        <strain evidence="2 3">NPDC048117</strain>
    </source>
</reference>
<comment type="caution">
    <text evidence="2">The sequence shown here is derived from an EMBL/GenBank/DDBJ whole genome shotgun (WGS) entry which is preliminary data.</text>
</comment>
<accession>A0ABV3EU99</accession>
<evidence type="ECO:0000256" key="1">
    <source>
        <dbReference type="ARBA" id="ARBA00022737"/>
    </source>
</evidence>
<keyword evidence="1" id="KW-0677">Repeat</keyword>
<dbReference type="Pfam" id="PF00805">
    <property type="entry name" value="Pentapeptide"/>
    <property type="match status" value="2"/>
</dbReference>
<dbReference type="EMBL" id="JBEZNA010000056">
    <property type="protein sequence ID" value="MEU9579795.1"/>
    <property type="molecule type" value="Genomic_DNA"/>
</dbReference>
<dbReference type="InterPro" id="IPR001646">
    <property type="entry name" value="5peptide_repeat"/>
</dbReference>
<dbReference type="Gene3D" id="2.160.20.80">
    <property type="entry name" value="E3 ubiquitin-protein ligase SopA"/>
    <property type="match status" value="1"/>
</dbReference>
<protein>
    <submittedName>
        <fullName evidence="2">Pentapeptide repeat-containing protein</fullName>
    </submittedName>
</protein>
<dbReference type="Proteomes" id="UP001551584">
    <property type="component" value="Unassembled WGS sequence"/>
</dbReference>
<keyword evidence="3" id="KW-1185">Reference proteome</keyword>
<gene>
    <name evidence="2" type="ORF">AB0D95_21400</name>
</gene>
<organism evidence="2 3">
    <name type="scientific">Streptomyces chilikensis</name>
    <dbReference type="NCBI Taxonomy" id="1194079"/>
    <lineage>
        <taxon>Bacteria</taxon>
        <taxon>Bacillati</taxon>
        <taxon>Actinomycetota</taxon>
        <taxon>Actinomycetes</taxon>
        <taxon>Kitasatosporales</taxon>
        <taxon>Streptomycetaceae</taxon>
        <taxon>Streptomyces</taxon>
    </lineage>
</organism>
<name>A0ABV3EU99_9ACTN</name>
<dbReference type="PANTHER" id="PTHR47485:SF1">
    <property type="entry name" value="THYLAKOID LUMENAL 17.4 KDA PROTEIN, CHLOROPLASTIC"/>
    <property type="match status" value="1"/>
</dbReference>